<dbReference type="AlphaFoldDB" id="A0A7D5K6J9"/>
<dbReference type="GeneID" id="56028016"/>
<dbReference type="OrthoDB" id="242771at2157"/>
<gene>
    <name evidence="2" type="ORF">HUG10_04245</name>
</gene>
<keyword evidence="3" id="KW-1185">Reference proteome</keyword>
<feature type="compositionally biased region" description="Low complexity" evidence="1">
    <location>
        <begin position="206"/>
        <end position="222"/>
    </location>
</feature>
<sequence>MVPITRRDALRGVAALLPVVAGCNDVDTPRSIPTEGRRGPENVVVDPEHLTLRAPDESPVVWTATEETGTTDERSRRHVHRLVADTETARRLRFDDRVDADDAREFLDATDYDAETVYVEQSRVGECFRTELCYVGWSADEVRTDYGRQLRDVSVSCEADARDTVATLVRIPDTLDPDEVRSHGSGMSSSGCHLPPWIHERSDVATGTSETTGSTGSTEANR</sequence>
<proteinExistence type="predicted"/>
<protein>
    <recommendedName>
        <fullName evidence="4">Lipoprotein</fullName>
    </recommendedName>
</protein>
<organism evidence="2 3">
    <name type="scientific">Halorarum halophilum</name>
    <dbReference type="NCBI Taxonomy" id="2743090"/>
    <lineage>
        <taxon>Archaea</taxon>
        <taxon>Methanobacteriati</taxon>
        <taxon>Methanobacteriota</taxon>
        <taxon>Stenosarchaea group</taxon>
        <taxon>Halobacteria</taxon>
        <taxon>Halobacteriales</taxon>
        <taxon>Haloferacaceae</taxon>
        <taxon>Halorarum</taxon>
    </lineage>
</organism>
<dbReference type="EMBL" id="CP058529">
    <property type="protein sequence ID" value="QLG26799.1"/>
    <property type="molecule type" value="Genomic_DNA"/>
</dbReference>
<evidence type="ECO:0000256" key="1">
    <source>
        <dbReference type="SAM" id="MobiDB-lite"/>
    </source>
</evidence>
<evidence type="ECO:0000313" key="3">
    <source>
        <dbReference type="Proteomes" id="UP000509750"/>
    </source>
</evidence>
<evidence type="ECO:0008006" key="4">
    <source>
        <dbReference type="Google" id="ProtNLM"/>
    </source>
</evidence>
<dbReference type="Proteomes" id="UP000509750">
    <property type="component" value="Chromosome"/>
</dbReference>
<evidence type="ECO:0000313" key="2">
    <source>
        <dbReference type="EMBL" id="QLG26799.1"/>
    </source>
</evidence>
<feature type="region of interest" description="Disordered" evidence="1">
    <location>
        <begin position="175"/>
        <end position="222"/>
    </location>
</feature>
<reference evidence="2 3" key="1">
    <citation type="submission" date="2020-07" db="EMBL/GenBank/DDBJ databases">
        <title>Gai3-2, isolated from salt lake.</title>
        <authorList>
            <person name="Cui H."/>
            <person name="Shi X."/>
        </authorList>
    </citation>
    <scope>NUCLEOTIDE SEQUENCE [LARGE SCALE GENOMIC DNA]</scope>
    <source>
        <strain evidence="2 3">Gai3-2</strain>
    </source>
</reference>
<dbReference type="PROSITE" id="PS51257">
    <property type="entry name" value="PROKAR_LIPOPROTEIN"/>
    <property type="match status" value="1"/>
</dbReference>
<accession>A0A7D5K6J9</accession>
<dbReference type="KEGG" id="halg:HUG10_04245"/>
<dbReference type="RefSeq" id="WP_179168374.1">
    <property type="nucleotide sequence ID" value="NZ_CP058529.1"/>
</dbReference>
<name>A0A7D5K6J9_9EURY</name>